<dbReference type="EMBL" id="FNWV01000006">
    <property type="protein sequence ID" value="SEH64445.1"/>
    <property type="molecule type" value="Genomic_DNA"/>
</dbReference>
<dbReference type="RefSeq" id="WP_074716752.1">
    <property type="nucleotide sequence ID" value="NZ_FNWV01000006.1"/>
</dbReference>
<evidence type="ECO:0000313" key="3">
    <source>
        <dbReference type="Proteomes" id="UP000183190"/>
    </source>
</evidence>
<evidence type="ECO:0008006" key="4">
    <source>
        <dbReference type="Google" id="ProtNLM"/>
    </source>
</evidence>
<proteinExistence type="predicted"/>
<gene>
    <name evidence="2" type="ORF">SAMN02910265_01891</name>
</gene>
<keyword evidence="1" id="KW-0812">Transmembrane</keyword>
<reference evidence="2 3" key="1">
    <citation type="submission" date="2016-10" db="EMBL/GenBank/DDBJ databases">
        <authorList>
            <person name="de Groot N.N."/>
        </authorList>
    </citation>
    <scope>NUCLEOTIDE SEQUENCE [LARGE SCALE GENOMIC DNA]</scope>
    <source>
        <strain evidence="2 3">YAD2003</strain>
    </source>
</reference>
<dbReference type="OrthoDB" id="1820535at2"/>
<dbReference type="AlphaFoldDB" id="A0A1H6JQM4"/>
<keyword evidence="1" id="KW-0472">Membrane</keyword>
<evidence type="ECO:0000256" key="1">
    <source>
        <dbReference type="SAM" id="Phobius"/>
    </source>
</evidence>
<evidence type="ECO:0000313" key="2">
    <source>
        <dbReference type="EMBL" id="SEH64445.1"/>
    </source>
</evidence>
<protein>
    <recommendedName>
        <fullName evidence="4">Alternate signal-mediated exported protein, CPF_0494 family</fullName>
    </recommendedName>
</protein>
<feature type="transmembrane region" description="Helical" evidence="1">
    <location>
        <begin position="23"/>
        <end position="45"/>
    </location>
</feature>
<keyword evidence="1" id="KW-1133">Transmembrane helix</keyword>
<dbReference type="Proteomes" id="UP000183190">
    <property type="component" value="Unassembled WGS sequence"/>
</dbReference>
<accession>A0A1H6JQM4</accession>
<name>A0A1H6JQM4_RUMFL</name>
<sequence>MATVMQKVNTVVNKMFHGNKRQMITFAAALFIVYVLLLSGIFSYFHSEDAVTNRLDAKSGAVTIQEPEWDSTGQYKAKASEPGMKIEKDPSGYNNGQVDLFIRLKMTIDASNYTKKNDTYDLTYHYDESYRVNAILDAIKLENNDSFLNVARTDTTNTNFIMDTVSESGKTVYYFYYTGGDKNDQNSDIMKMVKPKESTKELFDHIDIPIYKKDYLGVFDQQYNIILEAEGIPAANYPNGLTVEEAKGNASPFNE</sequence>
<organism evidence="2 3">
    <name type="scientific">Ruminococcus flavefaciens</name>
    <dbReference type="NCBI Taxonomy" id="1265"/>
    <lineage>
        <taxon>Bacteria</taxon>
        <taxon>Bacillati</taxon>
        <taxon>Bacillota</taxon>
        <taxon>Clostridia</taxon>
        <taxon>Eubacteriales</taxon>
        <taxon>Oscillospiraceae</taxon>
        <taxon>Ruminococcus</taxon>
    </lineage>
</organism>